<comment type="similarity">
    <text evidence="1 2">Belongs to the glycosyl hydrolase 31 family.</text>
</comment>
<dbReference type="SUPFAM" id="SSF51445">
    <property type="entry name" value="(Trans)glycosidases"/>
    <property type="match status" value="1"/>
</dbReference>
<dbReference type="GO" id="GO:0004553">
    <property type="term" value="F:hydrolase activity, hydrolyzing O-glycosyl compounds"/>
    <property type="evidence" value="ECO:0007669"/>
    <property type="project" value="InterPro"/>
</dbReference>
<feature type="non-terminal residue" evidence="4">
    <location>
        <position position="351"/>
    </location>
</feature>
<dbReference type="EMBL" id="KK121467">
    <property type="protein sequence ID" value="KFM80520.1"/>
    <property type="molecule type" value="Genomic_DNA"/>
</dbReference>
<dbReference type="Pfam" id="PF01055">
    <property type="entry name" value="Glyco_hydro_31_2nd"/>
    <property type="match status" value="1"/>
</dbReference>
<reference evidence="4 5" key="1">
    <citation type="submission" date="2013-11" db="EMBL/GenBank/DDBJ databases">
        <title>Genome sequencing of Stegodyphus mimosarum.</title>
        <authorList>
            <person name="Bechsgaard J."/>
        </authorList>
    </citation>
    <scope>NUCLEOTIDE SEQUENCE [LARGE SCALE GENOMIC DNA]</scope>
</reference>
<dbReference type="Proteomes" id="UP000054359">
    <property type="component" value="Unassembled WGS sequence"/>
</dbReference>
<gene>
    <name evidence="4" type="ORF">X975_21469</name>
</gene>
<evidence type="ECO:0000313" key="5">
    <source>
        <dbReference type="Proteomes" id="UP000054359"/>
    </source>
</evidence>
<dbReference type="AlphaFoldDB" id="A0A087UT31"/>
<protein>
    <submittedName>
        <fullName evidence="4">Maltase-glucoamylase, intestinal</fullName>
    </submittedName>
</protein>
<evidence type="ECO:0000256" key="1">
    <source>
        <dbReference type="ARBA" id="ARBA00007806"/>
    </source>
</evidence>
<proteinExistence type="inferred from homology"/>
<keyword evidence="2" id="KW-0326">Glycosidase</keyword>
<dbReference type="PANTHER" id="PTHR22762">
    <property type="entry name" value="ALPHA-GLUCOSIDASE"/>
    <property type="match status" value="1"/>
</dbReference>
<evidence type="ECO:0000313" key="4">
    <source>
        <dbReference type="EMBL" id="KFM80520.1"/>
    </source>
</evidence>
<dbReference type="InterPro" id="IPR000322">
    <property type="entry name" value="Glyco_hydro_31_TIM"/>
</dbReference>
<organism evidence="4 5">
    <name type="scientific">Stegodyphus mimosarum</name>
    <name type="common">African social velvet spider</name>
    <dbReference type="NCBI Taxonomy" id="407821"/>
    <lineage>
        <taxon>Eukaryota</taxon>
        <taxon>Metazoa</taxon>
        <taxon>Ecdysozoa</taxon>
        <taxon>Arthropoda</taxon>
        <taxon>Chelicerata</taxon>
        <taxon>Arachnida</taxon>
        <taxon>Araneae</taxon>
        <taxon>Araneomorphae</taxon>
        <taxon>Entelegynae</taxon>
        <taxon>Eresoidea</taxon>
        <taxon>Eresidae</taxon>
        <taxon>Stegodyphus</taxon>
    </lineage>
</organism>
<dbReference type="Gene3D" id="3.20.20.80">
    <property type="entry name" value="Glycosidases"/>
    <property type="match status" value="1"/>
</dbReference>
<dbReference type="PANTHER" id="PTHR22762:SF133">
    <property type="entry name" value="P-TYPE DOMAIN-CONTAINING PROTEIN"/>
    <property type="match status" value="1"/>
</dbReference>
<keyword evidence="5" id="KW-1185">Reference proteome</keyword>
<dbReference type="STRING" id="407821.A0A087UT31"/>
<dbReference type="OrthoDB" id="6418918at2759"/>
<feature type="domain" description="Glycoside hydrolase family 31 TIM barrel" evidence="3">
    <location>
        <begin position="2"/>
        <end position="336"/>
    </location>
</feature>
<dbReference type="GO" id="GO:0005975">
    <property type="term" value="P:carbohydrate metabolic process"/>
    <property type="evidence" value="ECO:0007669"/>
    <property type="project" value="InterPro"/>
</dbReference>
<evidence type="ECO:0000259" key="3">
    <source>
        <dbReference type="Pfam" id="PF01055"/>
    </source>
</evidence>
<accession>A0A087UT31</accession>
<dbReference type="InterPro" id="IPR017853">
    <property type="entry name" value="GH"/>
</dbReference>
<evidence type="ECO:0000256" key="2">
    <source>
        <dbReference type="RuleBase" id="RU361185"/>
    </source>
</evidence>
<name>A0A087UT31_STEMI</name>
<dbReference type="OMA" id="ITHYDSH"/>
<sequence>MEELVNKFKTRHIPLETLILEPESISEILSKNEKFSSFSNFVTRMENNEQKFIMSLDPNIPKDATPGRDSLYGVGMQHDVFIADKWGLNPIEGRQNGKITIYPDFGRTSTITWWTNVIKRMSSAMHIDGLWLVNNEPSSEIDGSLNGCLDDDLNRPPYIPKSLGNVLYQKTLCMNALSHWREDIITHYDSHNFYGHSMVMATEEALNIIYLNKRKLIVTDSTFVGSGQYAGHWIRGIGYGWEALRASIPIMLELGLYGVAFSGASMCGDVNIDLNEEQEELCLRWLQLGIFYPLFQLHGTGAEYLYTVGLNKKEFSHALRNTLSRRYELMPYLYTLLYLAHTKGSTVMRPL</sequence>
<keyword evidence="2" id="KW-0378">Hydrolase</keyword>